<accession>A0A7S2L1A9</accession>
<feature type="region of interest" description="Disordered" evidence="1">
    <location>
        <begin position="272"/>
        <end position="328"/>
    </location>
</feature>
<dbReference type="EMBL" id="HBGZ01010612">
    <property type="protein sequence ID" value="CAD9592857.1"/>
    <property type="molecule type" value="Transcribed_RNA"/>
</dbReference>
<sequence length="328" mass="36718">MRSLVAVTSVATYAAFLHTSCAFTAPRAAPLIVASPHRSPSITASFATGNNDADAAFHDEIELVPSLQQLKQSKQQISDDTTAASSTTRRQRIQSKLLQLYERTNTLKAAGLYNNKDPNLQPLQSGFKSNVGILVGAFLFKWYRARFINKIPVWDRQPQWNMVVTSPEQEKELHAYSCKSCGATIFIARHREWFFKGGNTECTNCGATGIDNFEDIRGDVIDSIDDDYFDYESPLDFVSAAERRKLVKQAGGDEDLAKQIAIDNVMKNDKEQIQLDETTASSSSKKDKKKKKKKRSNDDAAPAQESAPKKKKEKTEEDDIFDELDMDM</sequence>
<gene>
    <name evidence="2" type="ORF">SMAR0320_LOCUS7617</name>
</gene>
<feature type="compositionally biased region" description="Acidic residues" evidence="1">
    <location>
        <begin position="316"/>
        <end position="328"/>
    </location>
</feature>
<protein>
    <recommendedName>
        <fullName evidence="3">Rubredoxin-like domain-containing protein</fullName>
    </recommendedName>
</protein>
<name>A0A7S2L1A9_9STRA</name>
<dbReference type="AlphaFoldDB" id="A0A7S2L1A9"/>
<proteinExistence type="predicted"/>
<reference evidence="2" key="1">
    <citation type="submission" date="2021-01" db="EMBL/GenBank/DDBJ databases">
        <authorList>
            <person name="Corre E."/>
            <person name="Pelletier E."/>
            <person name="Niang G."/>
            <person name="Scheremetjew M."/>
            <person name="Finn R."/>
            <person name="Kale V."/>
            <person name="Holt S."/>
            <person name="Cochrane G."/>
            <person name="Meng A."/>
            <person name="Brown T."/>
            <person name="Cohen L."/>
        </authorList>
    </citation>
    <scope>NUCLEOTIDE SEQUENCE</scope>
    <source>
        <strain evidence="2">SM1012Den-03</strain>
    </source>
</reference>
<evidence type="ECO:0000313" key="2">
    <source>
        <dbReference type="EMBL" id="CAD9592857.1"/>
    </source>
</evidence>
<evidence type="ECO:0000256" key="1">
    <source>
        <dbReference type="SAM" id="MobiDB-lite"/>
    </source>
</evidence>
<evidence type="ECO:0008006" key="3">
    <source>
        <dbReference type="Google" id="ProtNLM"/>
    </source>
</evidence>
<organism evidence="2">
    <name type="scientific">Skeletonema marinoi</name>
    <dbReference type="NCBI Taxonomy" id="267567"/>
    <lineage>
        <taxon>Eukaryota</taxon>
        <taxon>Sar</taxon>
        <taxon>Stramenopiles</taxon>
        <taxon>Ochrophyta</taxon>
        <taxon>Bacillariophyta</taxon>
        <taxon>Coscinodiscophyceae</taxon>
        <taxon>Thalassiosirophycidae</taxon>
        <taxon>Thalassiosirales</taxon>
        <taxon>Skeletonemataceae</taxon>
        <taxon>Skeletonema</taxon>
        <taxon>Skeletonema marinoi-dohrnii complex</taxon>
    </lineage>
</organism>
<feature type="compositionally biased region" description="Basic residues" evidence="1">
    <location>
        <begin position="286"/>
        <end position="295"/>
    </location>
</feature>